<dbReference type="InterPro" id="IPR023374">
    <property type="entry name" value="AttH-like_dom_sf"/>
</dbReference>
<dbReference type="RefSeq" id="WP_350783456.1">
    <property type="nucleotide sequence ID" value="NZ_JBEPEK010000172.1"/>
</dbReference>
<dbReference type="Proteomes" id="UP001474181">
    <property type="component" value="Unassembled WGS sequence"/>
</dbReference>
<evidence type="ECO:0000259" key="3">
    <source>
        <dbReference type="Pfam" id="PF07143"/>
    </source>
</evidence>
<evidence type="ECO:0000256" key="2">
    <source>
        <dbReference type="SAM" id="SignalP"/>
    </source>
</evidence>
<dbReference type="Pfam" id="PF17186">
    <property type="entry name" value="Lipocalin_9"/>
    <property type="match status" value="1"/>
</dbReference>
<evidence type="ECO:0000313" key="5">
    <source>
        <dbReference type="Proteomes" id="UP001474181"/>
    </source>
</evidence>
<sequence>MRTLNRVHGRRAMAVALAGVATAGSLGVPAAADAARSHAHTASQEVPRPGPSADPGFPAFVHMPADQAAHPNAKQEWWYTVGHIRAGGHKYGYEVQLSRKGITQISITDEESGAYTSEQNAFKPDQFSTSADKLDVRMPNASLSGPLDAMHLKAELPQGKGTLDVRLKAVGPTLYNNGTGLFPFLDDTSYYYSLPDLQTSGTLTLDGSTEQVTGTSWLDRQWGNWNWDTLHKWTWMAVRLDNGQVLNLWDMFDDNGEKHWATVLSPDGTHRVVSVDPLAPQATRFETSPTTGQRYAGKWTVTIPGLNTELVVTARPVLQEIQSNQPFTPGIDEADSSVRGTYQGRPVTGDAYVEQFGRWN</sequence>
<comment type="caution">
    <text evidence="4">The sequence shown here is derived from an EMBL/GenBank/DDBJ whole genome shotgun (WGS) entry which is preliminary data.</text>
</comment>
<proteinExistence type="predicted"/>
<dbReference type="Gene3D" id="2.40.370.10">
    <property type="entry name" value="AttH-like domain"/>
    <property type="match status" value="2"/>
</dbReference>
<name>A0ABV1X034_9ACTN</name>
<organism evidence="4 5">
    <name type="scientific">Streptomyces hyaluromycini</name>
    <dbReference type="NCBI Taxonomy" id="1377993"/>
    <lineage>
        <taxon>Bacteria</taxon>
        <taxon>Bacillati</taxon>
        <taxon>Actinomycetota</taxon>
        <taxon>Actinomycetes</taxon>
        <taxon>Kitasatosporales</taxon>
        <taxon>Streptomycetaceae</taxon>
        <taxon>Streptomyces</taxon>
    </lineage>
</organism>
<keyword evidence="2" id="KW-0732">Signal</keyword>
<dbReference type="PANTHER" id="PTHR38591">
    <property type="entry name" value="HYDROLASE"/>
    <property type="match status" value="1"/>
</dbReference>
<evidence type="ECO:0000313" key="4">
    <source>
        <dbReference type="EMBL" id="MER7182376.1"/>
    </source>
</evidence>
<dbReference type="PANTHER" id="PTHR38591:SF1">
    <property type="entry name" value="BLL1000 PROTEIN"/>
    <property type="match status" value="1"/>
</dbReference>
<feature type="domain" description="AttH" evidence="3">
    <location>
        <begin position="76"/>
        <end position="224"/>
    </location>
</feature>
<evidence type="ECO:0000256" key="1">
    <source>
        <dbReference type="SAM" id="MobiDB-lite"/>
    </source>
</evidence>
<feature type="chain" id="PRO_5047261644" evidence="2">
    <location>
        <begin position="24"/>
        <end position="360"/>
    </location>
</feature>
<reference evidence="4 5" key="1">
    <citation type="submission" date="2024-06" db="EMBL/GenBank/DDBJ databases">
        <title>The Natural Products Discovery Center: Release of the First 8490 Sequenced Strains for Exploring Actinobacteria Biosynthetic Diversity.</title>
        <authorList>
            <person name="Kalkreuter E."/>
            <person name="Kautsar S.A."/>
            <person name="Yang D."/>
            <person name="Bader C.D."/>
            <person name="Teijaro C.N."/>
            <person name="Fluegel L."/>
            <person name="Davis C.M."/>
            <person name="Simpson J.R."/>
            <person name="Lauterbach L."/>
            <person name="Steele A.D."/>
            <person name="Gui C."/>
            <person name="Meng S."/>
            <person name="Li G."/>
            <person name="Viehrig K."/>
            <person name="Ye F."/>
            <person name="Su P."/>
            <person name="Kiefer A.F."/>
            <person name="Nichols A."/>
            <person name="Cepeda A.J."/>
            <person name="Yan W."/>
            <person name="Fan B."/>
            <person name="Jiang Y."/>
            <person name="Adhikari A."/>
            <person name="Zheng C.-J."/>
            <person name="Schuster L."/>
            <person name="Cowan T.M."/>
            <person name="Smanski M.J."/>
            <person name="Chevrette M.G."/>
            <person name="De Carvalho L.P.S."/>
            <person name="Shen B."/>
        </authorList>
    </citation>
    <scope>NUCLEOTIDE SEQUENCE [LARGE SCALE GENOMIC DNA]</scope>
    <source>
        <strain evidence="4 5">NPDC000234</strain>
    </source>
</reference>
<dbReference type="InterPro" id="IPR010791">
    <property type="entry name" value="AttH_dom"/>
</dbReference>
<dbReference type="EMBL" id="JBEPEK010000172">
    <property type="protein sequence ID" value="MER7182376.1"/>
    <property type="molecule type" value="Genomic_DNA"/>
</dbReference>
<feature type="region of interest" description="Disordered" evidence="1">
    <location>
        <begin position="35"/>
        <end position="58"/>
    </location>
</feature>
<keyword evidence="5" id="KW-1185">Reference proteome</keyword>
<feature type="signal peptide" evidence="2">
    <location>
        <begin position="1"/>
        <end position="23"/>
    </location>
</feature>
<dbReference type="Pfam" id="PF07143">
    <property type="entry name" value="CrtC"/>
    <property type="match status" value="1"/>
</dbReference>
<gene>
    <name evidence="4" type="ORF">ABT404_23300</name>
</gene>
<accession>A0ABV1X034</accession>
<protein>
    <submittedName>
        <fullName evidence="4">Lipocalin-like domain-containing protein</fullName>
    </submittedName>
</protein>
<dbReference type="SUPFAM" id="SSF159245">
    <property type="entry name" value="AttH-like"/>
    <property type="match status" value="1"/>
</dbReference>